<feature type="signal peptide" evidence="4">
    <location>
        <begin position="1"/>
        <end position="22"/>
    </location>
</feature>
<evidence type="ECO:0000256" key="3">
    <source>
        <dbReference type="SAM" id="MobiDB-lite"/>
    </source>
</evidence>
<dbReference type="Gene3D" id="2.40.10.10">
    <property type="entry name" value="Trypsin-like serine proteases"/>
    <property type="match status" value="1"/>
</dbReference>
<feature type="region of interest" description="Disordered" evidence="3">
    <location>
        <begin position="75"/>
        <end position="117"/>
    </location>
</feature>
<keyword evidence="1" id="KW-1015">Disulfide bond</keyword>
<dbReference type="PROSITE" id="PS00135">
    <property type="entry name" value="TRYPSIN_SER"/>
    <property type="match status" value="1"/>
</dbReference>
<accession>A0ABM0ZY96</accession>
<gene>
    <name evidence="7" type="primary">LOC101861499</name>
</gene>
<dbReference type="InterPro" id="IPR018114">
    <property type="entry name" value="TRYPSIN_HIS"/>
</dbReference>
<dbReference type="SUPFAM" id="SSF50494">
    <property type="entry name" value="Trypsin-like serine proteases"/>
    <property type="match status" value="1"/>
</dbReference>
<dbReference type="RefSeq" id="XP_012937004.1">
    <property type="nucleotide sequence ID" value="XM_013081550.2"/>
</dbReference>
<keyword evidence="4" id="KW-0732">Signal</keyword>
<dbReference type="InterPro" id="IPR033116">
    <property type="entry name" value="TRYPSIN_SER"/>
</dbReference>
<evidence type="ECO:0000313" key="6">
    <source>
        <dbReference type="Proteomes" id="UP000694888"/>
    </source>
</evidence>
<organism evidence="6 7">
    <name type="scientific">Aplysia californica</name>
    <name type="common">California sea hare</name>
    <dbReference type="NCBI Taxonomy" id="6500"/>
    <lineage>
        <taxon>Eukaryota</taxon>
        <taxon>Metazoa</taxon>
        <taxon>Spiralia</taxon>
        <taxon>Lophotrochozoa</taxon>
        <taxon>Mollusca</taxon>
        <taxon>Gastropoda</taxon>
        <taxon>Heterobranchia</taxon>
        <taxon>Euthyneura</taxon>
        <taxon>Tectipleura</taxon>
        <taxon>Aplysiida</taxon>
        <taxon>Aplysioidea</taxon>
        <taxon>Aplysiidae</taxon>
        <taxon>Aplysia</taxon>
    </lineage>
</organism>
<dbReference type="PANTHER" id="PTHR24252:SF7">
    <property type="entry name" value="HYALIN"/>
    <property type="match status" value="1"/>
</dbReference>
<dbReference type="InterPro" id="IPR043504">
    <property type="entry name" value="Peptidase_S1_PA_chymotrypsin"/>
</dbReference>
<evidence type="ECO:0000259" key="5">
    <source>
        <dbReference type="PROSITE" id="PS50240"/>
    </source>
</evidence>
<dbReference type="SMART" id="SM00020">
    <property type="entry name" value="Tryp_SPc"/>
    <property type="match status" value="1"/>
</dbReference>
<dbReference type="GeneID" id="101861499"/>
<name>A0ABM0ZY96_APLCA</name>
<reference evidence="7" key="1">
    <citation type="submission" date="2025-08" db="UniProtKB">
        <authorList>
            <consortium name="RefSeq"/>
        </authorList>
    </citation>
    <scope>IDENTIFICATION</scope>
</reference>
<dbReference type="InterPro" id="IPR001254">
    <property type="entry name" value="Trypsin_dom"/>
</dbReference>
<keyword evidence="2" id="KW-0378">Hydrolase</keyword>
<dbReference type="GO" id="GO:0008233">
    <property type="term" value="F:peptidase activity"/>
    <property type="evidence" value="ECO:0007669"/>
    <property type="project" value="UniProtKB-KW"/>
</dbReference>
<feature type="chain" id="PRO_5047239322" evidence="4">
    <location>
        <begin position="23"/>
        <end position="393"/>
    </location>
</feature>
<feature type="domain" description="Peptidase S1" evidence="5">
    <location>
        <begin position="135"/>
        <end position="388"/>
    </location>
</feature>
<keyword evidence="7" id="KW-0472">Membrane</keyword>
<evidence type="ECO:0000256" key="4">
    <source>
        <dbReference type="SAM" id="SignalP"/>
    </source>
</evidence>
<sequence length="393" mass="42910">MISKTFLVVVVLSATLIVHCDGKSSVSSDYCWFVKGTCAASCDPITHSTLKIVEYMCQGKLHCCLPLSRVITTGNHPNRRESTKAVSSSTYPPRRVGPSLGPDQRKDQTIARDTIPGDKARPLCGRPSHRVVKRVVGGTDAGRCVFPWMVYISRDAADDDLCSGTLISDRHVITAAHCFDSLKGYMPRLVIGEYDRSVDRPRGELVTTSYNVTKHPRYSRSLYNYDVAVLTLDSPIPLETYECIHPICLPKPGQDFPIGTECTVAGWGSTIKGTPAKTSKVLLKTKVPIVEGSLCIQKFGRLFFPEIEICAGDITGQKDSCEGDSGGPLMCEELQQSNVLPNADDAEEQILYLAGVISSGPNPCGQVNVPAIYTKITAVVDWIHSFIQQTRPT</sequence>
<proteinExistence type="predicted"/>
<dbReference type="Pfam" id="PF00089">
    <property type="entry name" value="Trypsin"/>
    <property type="match status" value="1"/>
</dbReference>
<dbReference type="CDD" id="cd00190">
    <property type="entry name" value="Tryp_SPc"/>
    <property type="match status" value="1"/>
</dbReference>
<dbReference type="PROSITE" id="PS00134">
    <property type="entry name" value="TRYPSIN_HIS"/>
    <property type="match status" value="1"/>
</dbReference>
<feature type="compositionally biased region" description="Basic and acidic residues" evidence="3">
    <location>
        <begin position="103"/>
        <end position="117"/>
    </location>
</feature>
<protein>
    <submittedName>
        <fullName evidence="7">Transmembrane protease serine 9</fullName>
    </submittedName>
</protein>
<evidence type="ECO:0000313" key="7">
    <source>
        <dbReference type="RefSeq" id="XP_012937004.1"/>
    </source>
</evidence>
<dbReference type="GO" id="GO:0006508">
    <property type="term" value="P:proteolysis"/>
    <property type="evidence" value="ECO:0007669"/>
    <property type="project" value="UniProtKB-KW"/>
</dbReference>
<keyword evidence="6" id="KW-1185">Reference proteome</keyword>
<dbReference type="PANTHER" id="PTHR24252">
    <property type="entry name" value="ACROSIN-RELATED"/>
    <property type="match status" value="1"/>
</dbReference>
<dbReference type="Proteomes" id="UP000694888">
    <property type="component" value="Unplaced"/>
</dbReference>
<evidence type="ECO:0000256" key="1">
    <source>
        <dbReference type="ARBA" id="ARBA00023157"/>
    </source>
</evidence>
<dbReference type="InterPro" id="IPR009003">
    <property type="entry name" value="Peptidase_S1_PA"/>
</dbReference>
<keyword evidence="7" id="KW-0812">Transmembrane</keyword>
<keyword evidence="2" id="KW-0720">Serine protease</keyword>
<evidence type="ECO:0000256" key="2">
    <source>
        <dbReference type="RuleBase" id="RU363034"/>
    </source>
</evidence>
<dbReference type="PRINTS" id="PR00722">
    <property type="entry name" value="CHYMOTRYPSIN"/>
</dbReference>
<keyword evidence="2 7" id="KW-0645">Protease</keyword>
<dbReference type="PROSITE" id="PS50240">
    <property type="entry name" value="TRYPSIN_DOM"/>
    <property type="match status" value="1"/>
</dbReference>
<dbReference type="InterPro" id="IPR001314">
    <property type="entry name" value="Peptidase_S1A"/>
</dbReference>